<name>A0A212I238_9ENTR</name>
<dbReference type="AlphaFoldDB" id="A0A212I238"/>
<dbReference type="EMBL" id="FLUB01000020">
    <property type="protein sequence ID" value="SBV68587.1"/>
    <property type="molecule type" value="Genomic_DNA"/>
</dbReference>
<gene>
    <name evidence="1" type="ORF">KL86CIT2_10002</name>
    <name evidence="2" type="ORF">KM92CIT3_80967</name>
</gene>
<sequence length="64" mass="7671">MIETRKDKQLFSDHKTERQVAVYDRKVKISPTLDLPVLGKSEHDDGELYTKRIYRHYTKCDMSR</sequence>
<evidence type="ECO:0000313" key="2">
    <source>
        <dbReference type="EMBL" id="SBV68587.1"/>
    </source>
</evidence>
<proteinExistence type="predicted"/>
<reference evidence="1" key="1">
    <citation type="submission" date="2016-04" db="EMBL/GenBank/DDBJ databases">
        <authorList>
            <person name="Evans L.H."/>
            <person name="Alamgir A."/>
            <person name="Owens N."/>
            <person name="Weber N.D."/>
            <person name="Virtaneva K."/>
            <person name="Barbian K."/>
            <person name="Babar A."/>
            <person name="Rosenke K."/>
        </authorList>
    </citation>
    <scope>NUCLEOTIDE SEQUENCE</scope>
    <source>
        <strain evidence="1">86-2</strain>
        <strain evidence="2">92-3</strain>
    </source>
</reference>
<organism evidence="1">
    <name type="scientific">uncultured Citrobacter sp</name>
    <dbReference type="NCBI Taxonomy" id="200446"/>
    <lineage>
        <taxon>Bacteria</taxon>
        <taxon>Pseudomonadati</taxon>
        <taxon>Pseudomonadota</taxon>
        <taxon>Gammaproteobacteria</taxon>
        <taxon>Enterobacterales</taxon>
        <taxon>Enterobacteriaceae</taxon>
        <taxon>Citrobacter</taxon>
        <taxon>environmental samples</taxon>
    </lineage>
</organism>
<evidence type="ECO:0000313" key="1">
    <source>
        <dbReference type="EMBL" id="SBV60794.1"/>
    </source>
</evidence>
<accession>A0A212I238</accession>
<dbReference type="EMBL" id="FLUA01000001">
    <property type="protein sequence ID" value="SBV60794.1"/>
    <property type="molecule type" value="Genomic_DNA"/>
</dbReference>
<protein>
    <submittedName>
        <fullName evidence="1">Uncharacterized protein</fullName>
    </submittedName>
</protein>